<dbReference type="SUPFAM" id="SSF56300">
    <property type="entry name" value="Metallo-dependent phosphatases"/>
    <property type="match status" value="1"/>
</dbReference>
<evidence type="ECO:0000256" key="5">
    <source>
        <dbReference type="ARBA" id="ARBA00022839"/>
    </source>
</evidence>
<dbReference type="OrthoDB" id="9773856at2"/>
<accession>A0A095X0K7</accession>
<organism evidence="8 9">
    <name type="scientific">Anaerococcus lactolyticus S7-1-13</name>
    <dbReference type="NCBI Taxonomy" id="1284686"/>
    <lineage>
        <taxon>Bacteria</taxon>
        <taxon>Bacillati</taxon>
        <taxon>Bacillota</taxon>
        <taxon>Tissierellia</taxon>
        <taxon>Tissierellales</taxon>
        <taxon>Peptoniphilaceae</taxon>
        <taxon>Anaerococcus</taxon>
    </lineage>
</organism>
<keyword evidence="5 6" id="KW-0269">Exonuclease</keyword>
<dbReference type="InterPro" id="IPR041796">
    <property type="entry name" value="Mre11_N"/>
</dbReference>
<dbReference type="EMBL" id="JRMW01000040">
    <property type="protein sequence ID" value="KGF03348.1"/>
    <property type="molecule type" value="Genomic_DNA"/>
</dbReference>
<comment type="function">
    <text evidence="6">SbcCD cleaves DNA hairpin structures. These structures can inhibit DNA replication and are intermediates in certain DNA recombination reactions. The complex acts as a 3'-&gt;5' double strand exonuclease that can open hairpins. It also has a 5' single-strand endonuclease activity.</text>
</comment>
<sequence length="373" mass="42608">MKLLHLSDLHIGKSLGNFSFLEDQKYVLDQILDIIEERKIDAVMIAGDIFDTAVASADALDLYNYFIEKIIFDIKIPVLAISGNHDSAKRLDVNKRFYKTNKYYLAGEYTKEVVTLEDENGPIHFFLLPFMSLAKARVIFGEDLADFTDLYREALKDYKYEDRNILITHCYATEFNQSLEKDYNEGQKPLTIGGSDCMDAGLFMGFDYVALGHLHSAHYVLDPKIRYSGTFMPYSFDKKDNNKSVTIVDLGSESVKIEKIPIKLLRDFEVRTGFFDDLIGEPASDSYIKFILEDGATIENAMAKFKKKFPNAVLINYASRSVFAMNDEDINIDIENKSTLELFDDFISYKDNRKLTDDEKNVLEDVIGVINEG</sequence>
<dbReference type="GO" id="GO:0008408">
    <property type="term" value="F:3'-5' exonuclease activity"/>
    <property type="evidence" value="ECO:0007669"/>
    <property type="project" value="InterPro"/>
</dbReference>
<dbReference type="Gene3D" id="3.60.21.10">
    <property type="match status" value="1"/>
</dbReference>
<keyword evidence="6" id="KW-0233">DNA recombination</keyword>
<evidence type="ECO:0000313" key="9">
    <source>
        <dbReference type="Proteomes" id="UP000029579"/>
    </source>
</evidence>
<dbReference type="NCBIfam" id="TIGR00619">
    <property type="entry name" value="sbcd"/>
    <property type="match status" value="1"/>
</dbReference>
<keyword evidence="3 6" id="KW-0540">Nuclease</keyword>
<evidence type="ECO:0000256" key="2">
    <source>
        <dbReference type="ARBA" id="ARBA00013365"/>
    </source>
</evidence>
<dbReference type="GO" id="GO:0004519">
    <property type="term" value="F:endonuclease activity"/>
    <property type="evidence" value="ECO:0007669"/>
    <property type="project" value="UniProtKB-KW"/>
</dbReference>
<gene>
    <name evidence="6" type="primary">sbcD</name>
    <name evidence="8" type="ORF">HMPREF1630_07860</name>
</gene>
<dbReference type="Pfam" id="PF00149">
    <property type="entry name" value="Metallophos"/>
    <property type="match status" value="1"/>
</dbReference>
<comment type="subunit">
    <text evidence="6">Heterodimer of SbcC and SbcD.</text>
</comment>
<dbReference type="RefSeq" id="WP_037328514.1">
    <property type="nucleotide sequence ID" value="NZ_JRMW01000040.1"/>
</dbReference>
<dbReference type="eggNOG" id="COG0420">
    <property type="taxonomic scope" value="Bacteria"/>
</dbReference>
<protein>
    <recommendedName>
        <fullName evidence="2 6">Nuclease SbcCD subunit D</fullName>
    </recommendedName>
</protein>
<proteinExistence type="inferred from homology"/>
<evidence type="ECO:0000256" key="4">
    <source>
        <dbReference type="ARBA" id="ARBA00022801"/>
    </source>
</evidence>
<evidence type="ECO:0000259" key="7">
    <source>
        <dbReference type="Pfam" id="PF00149"/>
    </source>
</evidence>
<dbReference type="PANTHER" id="PTHR30337:SF0">
    <property type="entry name" value="NUCLEASE SBCCD SUBUNIT D"/>
    <property type="match status" value="1"/>
</dbReference>
<comment type="similarity">
    <text evidence="1 6">Belongs to the SbcD family.</text>
</comment>
<dbReference type="PANTHER" id="PTHR30337">
    <property type="entry name" value="COMPONENT OF ATP-DEPENDENT DSDNA EXONUCLEASE"/>
    <property type="match status" value="1"/>
</dbReference>
<comment type="caution">
    <text evidence="8">The sequence shown here is derived from an EMBL/GenBank/DDBJ whole genome shotgun (WGS) entry which is preliminary data.</text>
</comment>
<dbReference type="Proteomes" id="UP000029579">
    <property type="component" value="Unassembled WGS sequence"/>
</dbReference>
<feature type="domain" description="Calcineurin-like phosphoesterase" evidence="7">
    <location>
        <begin position="1"/>
        <end position="216"/>
    </location>
</feature>
<dbReference type="GO" id="GO:0006260">
    <property type="term" value="P:DNA replication"/>
    <property type="evidence" value="ECO:0007669"/>
    <property type="project" value="UniProtKB-KW"/>
</dbReference>
<dbReference type="InterPro" id="IPR029052">
    <property type="entry name" value="Metallo-depent_PP-like"/>
</dbReference>
<keyword evidence="4 6" id="KW-0378">Hydrolase</keyword>
<dbReference type="InterPro" id="IPR004843">
    <property type="entry name" value="Calcineurin-like_PHP"/>
</dbReference>
<dbReference type="InterPro" id="IPR004593">
    <property type="entry name" value="SbcD"/>
</dbReference>
<evidence type="ECO:0000313" key="8">
    <source>
        <dbReference type="EMBL" id="KGF03348.1"/>
    </source>
</evidence>
<keyword evidence="6" id="KW-0255">Endonuclease</keyword>
<dbReference type="AlphaFoldDB" id="A0A095X0K7"/>
<reference evidence="8 9" key="1">
    <citation type="submission" date="2014-07" db="EMBL/GenBank/DDBJ databases">
        <authorList>
            <person name="McCorrison J."/>
            <person name="Sanka R."/>
            <person name="Torralba M."/>
            <person name="Gillis M."/>
            <person name="Haft D.H."/>
            <person name="Methe B."/>
            <person name="Sutton G."/>
            <person name="Nelson K.E."/>
        </authorList>
    </citation>
    <scope>NUCLEOTIDE SEQUENCE [LARGE SCALE GENOMIC DNA]</scope>
    <source>
        <strain evidence="8 9">S7-1-13</strain>
    </source>
</reference>
<dbReference type="GO" id="GO:0006310">
    <property type="term" value="P:DNA recombination"/>
    <property type="evidence" value="ECO:0007669"/>
    <property type="project" value="UniProtKB-KW"/>
</dbReference>
<evidence type="ECO:0000256" key="6">
    <source>
        <dbReference type="RuleBase" id="RU363069"/>
    </source>
</evidence>
<evidence type="ECO:0000256" key="1">
    <source>
        <dbReference type="ARBA" id="ARBA00010555"/>
    </source>
</evidence>
<name>A0A095X0K7_9FIRM</name>
<dbReference type="CDD" id="cd00840">
    <property type="entry name" value="MPP_Mre11_N"/>
    <property type="match status" value="1"/>
</dbReference>
<keyword evidence="6" id="KW-0235">DNA replication</keyword>
<evidence type="ECO:0000256" key="3">
    <source>
        <dbReference type="ARBA" id="ARBA00022722"/>
    </source>
</evidence>
<dbReference type="InterPro" id="IPR050535">
    <property type="entry name" value="DNA_Repair-Maintenance_Comp"/>
</dbReference>